<proteinExistence type="predicted"/>
<keyword evidence="2" id="KW-1185">Reference proteome</keyword>
<dbReference type="Proteomes" id="UP000644749">
    <property type="component" value="Unassembled WGS sequence"/>
</dbReference>
<gene>
    <name evidence="1" type="ORF">JL111_18135</name>
</gene>
<protein>
    <submittedName>
        <fullName evidence="1">Uncharacterized protein</fullName>
    </submittedName>
</protein>
<reference evidence="1 2" key="1">
    <citation type="submission" date="2021-01" db="EMBL/GenBank/DDBJ databases">
        <title>011410 draft genome.</title>
        <authorList>
            <person name="Lang L."/>
        </authorList>
    </citation>
    <scope>NUCLEOTIDE SEQUENCE [LARGE SCALE GENOMIC DNA]</scope>
    <source>
        <strain evidence="1 2">KCTC 42845</strain>
    </source>
</reference>
<evidence type="ECO:0000313" key="1">
    <source>
        <dbReference type="EMBL" id="MBL3675397.1"/>
    </source>
</evidence>
<evidence type="ECO:0000313" key="2">
    <source>
        <dbReference type="Proteomes" id="UP000644749"/>
    </source>
</evidence>
<accession>A0ABS1SCK1</accession>
<name>A0ABS1SCK1_9RHOB</name>
<comment type="caution">
    <text evidence="1">The sequence shown here is derived from an EMBL/GenBank/DDBJ whole genome shotgun (WGS) entry which is preliminary data.</text>
</comment>
<sequence>MKNAILKLEGSPQLIGVVETGGDYLRFHTRTDMIPEEFRRLKDGQIEMDGKNERVLLESAQSTRRDGYTIELTLRRFAPSA</sequence>
<dbReference type="RefSeq" id="WP_191312428.1">
    <property type="nucleotide sequence ID" value="NZ_BNCL01000022.1"/>
</dbReference>
<organism evidence="1 2">
    <name type="scientific">Paracoccus aerius</name>
    <dbReference type="NCBI Taxonomy" id="1915382"/>
    <lineage>
        <taxon>Bacteria</taxon>
        <taxon>Pseudomonadati</taxon>
        <taxon>Pseudomonadota</taxon>
        <taxon>Alphaproteobacteria</taxon>
        <taxon>Rhodobacterales</taxon>
        <taxon>Paracoccaceae</taxon>
        <taxon>Paracoccus</taxon>
    </lineage>
</organism>
<dbReference type="EMBL" id="JAESHT010000023">
    <property type="protein sequence ID" value="MBL3675397.1"/>
    <property type="molecule type" value="Genomic_DNA"/>
</dbReference>